<dbReference type="PANTHER" id="PTHR10513:SF35">
    <property type="entry name" value="DEOXYADENOSINE KINASE"/>
    <property type="match status" value="1"/>
</dbReference>
<dbReference type="GO" id="GO:0004138">
    <property type="term" value="F:deoxyguanosine kinase activity"/>
    <property type="evidence" value="ECO:0007669"/>
    <property type="project" value="UniProtKB-EC"/>
</dbReference>
<dbReference type="Pfam" id="PF01712">
    <property type="entry name" value="dNK"/>
    <property type="match status" value="1"/>
</dbReference>
<evidence type="ECO:0000313" key="2">
    <source>
        <dbReference type="EMBL" id="KWT89594.1"/>
    </source>
</evidence>
<evidence type="ECO:0000313" key="3">
    <source>
        <dbReference type="Proteomes" id="UP000060487"/>
    </source>
</evidence>
<accession>A0ABR5SHS7</accession>
<dbReference type="EC" id="2.7.1.113" evidence="2"/>
<keyword evidence="2" id="KW-0418">Kinase</keyword>
<dbReference type="PANTHER" id="PTHR10513">
    <property type="entry name" value="DEOXYNUCLEOSIDE KINASE"/>
    <property type="match status" value="1"/>
</dbReference>
<keyword evidence="2" id="KW-0808">Transferase</keyword>
<dbReference type="SUPFAM" id="SSF52540">
    <property type="entry name" value="P-loop containing nucleoside triphosphate hydrolases"/>
    <property type="match status" value="1"/>
</dbReference>
<evidence type="ECO:0000259" key="1">
    <source>
        <dbReference type="Pfam" id="PF01712"/>
    </source>
</evidence>
<proteinExistence type="predicted"/>
<dbReference type="InterPro" id="IPR002624">
    <property type="entry name" value="DCK/DGK"/>
</dbReference>
<dbReference type="PIRSF" id="PIRSF000705">
    <property type="entry name" value="DNK"/>
    <property type="match status" value="1"/>
</dbReference>
<gene>
    <name evidence="2" type="primary">dgk</name>
    <name evidence="2" type="ORF">ASN18_1224</name>
</gene>
<keyword evidence="3" id="KW-1185">Reference proteome</keyword>
<comment type="caution">
    <text evidence="2">The sequence shown here is derived from an EMBL/GenBank/DDBJ whole genome shotgun (WGS) entry which is preliminary data.</text>
</comment>
<name>A0ABR5SHS7_9BACT</name>
<reference evidence="2 3" key="1">
    <citation type="submission" date="2015-11" db="EMBL/GenBank/DDBJ databases">
        <authorList>
            <person name="Lin W."/>
        </authorList>
    </citation>
    <scope>NUCLEOTIDE SEQUENCE [LARGE SCALE GENOMIC DNA]</scope>
    <source>
        <strain evidence="2 3">HCH-1</strain>
    </source>
</reference>
<dbReference type="InterPro" id="IPR050566">
    <property type="entry name" value="Deoxyribonucleoside_kinase"/>
</dbReference>
<dbReference type="InterPro" id="IPR031314">
    <property type="entry name" value="DNK_dom"/>
</dbReference>
<sequence length="231" mass="26453">MKNIRTCCNIKRTIFCLDKRVHYNPCPMPITDSFKLLRVEVCGGIASGKTTFAALLSDKRFNPLLEDFRSNPFWVAFYSDPGKYIFETEVSFTLQHYHQVKKESARGKINICDFSFLLDSAYANVGLQGSQLSTYLTVYEEIKRELSPPLLVIHLNCDAETELKRIRFRGRDIENPITLDFLNSLNLAVEKEVQKAAEETRVISVNSAQKNFADIDDIKEEILNLMTTILL</sequence>
<organism evidence="2 3">
    <name type="scientific">Candidatus Magnetominusculus xianensis</name>
    <dbReference type="NCBI Taxonomy" id="1748249"/>
    <lineage>
        <taxon>Bacteria</taxon>
        <taxon>Pseudomonadati</taxon>
        <taxon>Nitrospirota</taxon>
        <taxon>Nitrospiria</taxon>
        <taxon>Nitrospirales</taxon>
        <taxon>Nitrospiraceae</taxon>
        <taxon>Candidatus Magnetominusculus</taxon>
    </lineage>
</organism>
<feature type="domain" description="Deoxynucleoside kinase" evidence="1">
    <location>
        <begin position="41"/>
        <end position="229"/>
    </location>
</feature>
<dbReference type="Proteomes" id="UP000060487">
    <property type="component" value="Unassembled WGS sequence"/>
</dbReference>
<dbReference type="EMBL" id="LNQR01000038">
    <property type="protein sequence ID" value="KWT89594.1"/>
    <property type="molecule type" value="Genomic_DNA"/>
</dbReference>
<protein>
    <submittedName>
        <fullName evidence="2">Deoxyguanosine kinase</fullName>
        <ecNumber evidence="2">2.7.1.113</ecNumber>
    </submittedName>
</protein>
<dbReference type="InterPro" id="IPR027417">
    <property type="entry name" value="P-loop_NTPase"/>
</dbReference>
<dbReference type="Gene3D" id="3.40.50.300">
    <property type="entry name" value="P-loop containing nucleotide triphosphate hydrolases"/>
    <property type="match status" value="1"/>
</dbReference>